<evidence type="ECO:0000313" key="1">
    <source>
        <dbReference type="EMBL" id="AML51385.1"/>
    </source>
</evidence>
<reference evidence="1 2" key="1">
    <citation type="submission" date="2016-02" db="EMBL/GenBank/DDBJ databases">
        <title>Complete genome sequence of Halocynthiibacter arcticus PAMC 20958t from arctic marine sediment.</title>
        <authorList>
            <person name="Lee Y.M."/>
            <person name="Baek K."/>
            <person name="Lee H.K."/>
            <person name="Shin S.C."/>
        </authorList>
    </citation>
    <scope>NUCLEOTIDE SEQUENCE [LARGE SCALE GENOMIC DNA]</scope>
    <source>
        <strain evidence="1">PAMC 20958</strain>
    </source>
</reference>
<sequence length="60" mass="7062">MEFLRDVTDLEVFRPRDFSVARDRANKRPQQGGFARTVRSHKGDDFTVLYVKIDGIQRCF</sequence>
<protein>
    <submittedName>
        <fullName evidence="1">Uncharacterized protein</fullName>
    </submittedName>
</protein>
<keyword evidence="2" id="KW-1185">Reference proteome</keyword>
<dbReference type="STRING" id="1579316.RC74_09080"/>
<organism evidence="1 2">
    <name type="scientific">Falsihalocynthiibacter arcticus</name>
    <dbReference type="NCBI Taxonomy" id="1579316"/>
    <lineage>
        <taxon>Bacteria</taxon>
        <taxon>Pseudomonadati</taxon>
        <taxon>Pseudomonadota</taxon>
        <taxon>Alphaproteobacteria</taxon>
        <taxon>Rhodobacterales</taxon>
        <taxon>Roseobacteraceae</taxon>
        <taxon>Falsihalocynthiibacter</taxon>
    </lineage>
</organism>
<proteinExistence type="predicted"/>
<dbReference type="Proteomes" id="UP000070371">
    <property type="component" value="Chromosome"/>
</dbReference>
<dbReference type="EMBL" id="CP014327">
    <property type="protein sequence ID" value="AML51385.1"/>
    <property type="molecule type" value="Genomic_DNA"/>
</dbReference>
<gene>
    <name evidence="1" type="ORF">RC74_09080</name>
</gene>
<dbReference type="AlphaFoldDB" id="A0A126V0B3"/>
<accession>A0A126V0B3</accession>
<name>A0A126V0B3_9RHOB</name>
<evidence type="ECO:0000313" key="2">
    <source>
        <dbReference type="Proteomes" id="UP000070371"/>
    </source>
</evidence>
<dbReference type="KEGG" id="hat:RC74_09080"/>